<keyword evidence="2" id="KW-1185">Reference proteome</keyword>
<dbReference type="Proteomes" id="UP001152523">
    <property type="component" value="Unassembled WGS sequence"/>
</dbReference>
<reference evidence="1" key="1">
    <citation type="submission" date="2022-07" db="EMBL/GenBank/DDBJ databases">
        <authorList>
            <person name="Macas J."/>
            <person name="Novak P."/>
            <person name="Neumann P."/>
        </authorList>
    </citation>
    <scope>NUCLEOTIDE SEQUENCE</scope>
</reference>
<comment type="caution">
    <text evidence="1">The sequence shown here is derived from an EMBL/GenBank/DDBJ whole genome shotgun (WGS) entry which is preliminary data.</text>
</comment>
<protein>
    <submittedName>
        <fullName evidence="1">Uncharacterized protein</fullName>
    </submittedName>
</protein>
<name>A0AAV0E0P6_9ASTE</name>
<evidence type="ECO:0000313" key="1">
    <source>
        <dbReference type="EMBL" id="CAH9112033.1"/>
    </source>
</evidence>
<dbReference type="EMBL" id="CAMAPF010000193">
    <property type="protein sequence ID" value="CAH9112033.1"/>
    <property type="molecule type" value="Genomic_DNA"/>
</dbReference>
<organism evidence="1 2">
    <name type="scientific">Cuscuta epithymum</name>
    <dbReference type="NCBI Taxonomy" id="186058"/>
    <lineage>
        <taxon>Eukaryota</taxon>
        <taxon>Viridiplantae</taxon>
        <taxon>Streptophyta</taxon>
        <taxon>Embryophyta</taxon>
        <taxon>Tracheophyta</taxon>
        <taxon>Spermatophyta</taxon>
        <taxon>Magnoliopsida</taxon>
        <taxon>eudicotyledons</taxon>
        <taxon>Gunneridae</taxon>
        <taxon>Pentapetalae</taxon>
        <taxon>asterids</taxon>
        <taxon>lamiids</taxon>
        <taxon>Solanales</taxon>
        <taxon>Convolvulaceae</taxon>
        <taxon>Cuscuteae</taxon>
        <taxon>Cuscuta</taxon>
        <taxon>Cuscuta subgen. Cuscuta</taxon>
    </lineage>
</organism>
<accession>A0AAV0E0P6</accession>
<dbReference type="AlphaFoldDB" id="A0AAV0E0P6"/>
<gene>
    <name evidence="1" type="ORF">CEPIT_LOCUS19740</name>
</gene>
<evidence type="ECO:0000313" key="2">
    <source>
        <dbReference type="Proteomes" id="UP001152523"/>
    </source>
</evidence>
<sequence length="134" mass="14773">MGGDNHWDFKVSHAGINKLQWLGALDLGMWWRLLGEGPMVIQRLVKGLGLGWGLIWGAVEAMGWGWWGSLGWEWLAGGEGQGQWRLVTGSHHRFTDRSLAVVDGGRQCGLAVVAARGGYRWSLFDPICVTDTRG</sequence>
<proteinExistence type="predicted"/>